<evidence type="ECO:0000313" key="2">
    <source>
        <dbReference type="Proteomes" id="UP000614350"/>
    </source>
</evidence>
<dbReference type="EMBL" id="JACSEA010000004">
    <property type="protein sequence ID" value="KAF7402596.1"/>
    <property type="molecule type" value="Genomic_DNA"/>
</dbReference>
<dbReference type="AlphaFoldDB" id="A0A834KB99"/>
<evidence type="ECO:0000313" key="1">
    <source>
        <dbReference type="EMBL" id="KAF7402596.1"/>
    </source>
</evidence>
<proteinExistence type="predicted"/>
<sequence>MLERHGRVKISPLRYRLLCLNFIKSIEISLYSKCPPAPPKPCCRIILPPRIQEIGCVIPCQRPVCCPPPPCCLPLSPGPCCPCPLPPPLCPLPPPPPPPPKPCCPPCCPLPCYPRIC</sequence>
<name>A0A834KB99_VESVU</name>
<comment type="caution">
    <text evidence="1">The sequence shown here is derived from an EMBL/GenBank/DDBJ whole genome shotgun (WGS) entry which is preliminary data.</text>
</comment>
<gene>
    <name evidence="1" type="ORF">HZH66_004863</name>
</gene>
<keyword evidence="2" id="KW-1185">Reference proteome</keyword>
<protein>
    <submittedName>
        <fullName evidence="1">Uncharacterized protein</fullName>
    </submittedName>
</protein>
<organism evidence="1 2">
    <name type="scientific">Vespula vulgaris</name>
    <name type="common">Yellow jacket</name>
    <name type="synonym">Wasp</name>
    <dbReference type="NCBI Taxonomy" id="7454"/>
    <lineage>
        <taxon>Eukaryota</taxon>
        <taxon>Metazoa</taxon>
        <taxon>Ecdysozoa</taxon>
        <taxon>Arthropoda</taxon>
        <taxon>Hexapoda</taxon>
        <taxon>Insecta</taxon>
        <taxon>Pterygota</taxon>
        <taxon>Neoptera</taxon>
        <taxon>Endopterygota</taxon>
        <taxon>Hymenoptera</taxon>
        <taxon>Apocrita</taxon>
        <taxon>Aculeata</taxon>
        <taxon>Vespoidea</taxon>
        <taxon>Vespidae</taxon>
        <taxon>Vespinae</taxon>
        <taxon>Vespula</taxon>
    </lineage>
</organism>
<reference evidence="1" key="1">
    <citation type="journal article" date="2020" name="G3 (Bethesda)">
        <title>High-Quality Assemblies for Three Invasive Social Wasps from the &lt;i&gt;Vespula&lt;/i&gt; Genus.</title>
        <authorList>
            <person name="Harrop T.W.R."/>
            <person name="Guhlin J."/>
            <person name="McLaughlin G.M."/>
            <person name="Permina E."/>
            <person name="Stockwell P."/>
            <person name="Gilligan J."/>
            <person name="Le Lec M.F."/>
            <person name="Gruber M.A.M."/>
            <person name="Quinn O."/>
            <person name="Lovegrove M."/>
            <person name="Duncan E.J."/>
            <person name="Remnant E.J."/>
            <person name="Van Eeckhoven J."/>
            <person name="Graham B."/>
            <person name="Knapp R.A."/>
            <person name="Langford K.W."/>
            <person name="Kronenberg Z."/>
            <person name="Press M.O."/>
            <person name="Eacker S.M."/>
            <person name="Wilson-Rankin E.E."/>
            <person name="Purcell J."/>
            <person name="Lester P.J."/>
            <person name="Dearden P.K."/>
        </authorList>
    </citation>
    <scope>NUCLEOTIDE SEQUENCE</scope>
    <source>
        <strain evidence="1">Marl-1</strain>
    </source>
</reference>
<accession>A0A834KB99</accession>
<dbReference type="Proteomes" id="UP000614350">
    <property type="component" value="Unassembled WGS sequence"/>
</dbReference>